<comment type="caution">
    <text evidence="1">The sequence shown here is derived from an EMBL/GenBank/DDBJ whole genome shotgun (WGS) entry which is preliminary data.</text>
</comment>
<organism evidence="1 2">
    <name type="scientific">Naganishia onofrii</name>
    <dbReference type="NCBI Taxonomy" id="1851511"/>
    <lineage>
        <taxon>Eukaryota</taxon>
        <taxon>Fungi</taxon>
        <taxon>Dikarya</taxon>
        <taxon>Basidiomycota</taxon>
        <taxon>Agaricomycotina</taxon>
        <taxon>Tremellomycetes</taxon>
        <taxon>Filobasidiales</taxon>
        <taxon>Filobasidiaceae</taxon>
        <taxon>Naganishia</taxon>
    </lineage>
</organism>
<proteinExistence type="predicted"/>
<dbReference type="Proteomes" id="UP001234202">
    <property type="component" value="Unassembled WGS sequence"/>
</dbReference>
<protein>
    <submittedName>
        <fullName evidence="1">Uncharacterized protein</fullName>
    </submittedName>
</protein>
<gene>
    <name evidence="1" type="ORF">QFC24_000664</name>
</gene>
<accession>A0ACC2XXQ3</accession>
<evidence type="ECO:0000313" key="1">
    <source>
        <dbReference type="EMBL" id="KAJ9128371.1"/>
    </source>
</evidence>
<keyword evidence="2" id="KW-1185">Reference proteome</keyword>
<name>A0ACC2XXQ3_9TREE</name>
<dbReference type="EMBL" id="JASBWV010000001">
    <property type="protein sequence ID" value="KAJ9128371.1"/>
    <property type="molecule type" value="Genomic_DNA"/>
</dbReference>
<reference evidence="1" key="1">
    <citation type="submission" date="2023-04" db="EMBL/GenBank/DDBJ databases">
        <title>Draft Genome sequencing of Naganishia species isolated from polar environments using Oxford Nanopore Technology.</title>
        <authorList>
            <person name="Leo P."/>
            <person name="Venkateswaran K."/>
        </authorList>
    </citation>
    <scope>NUCLEOTIDE SEQUENCE</scope>
    <source>
        <strain evidence="1">DBVPG 5303</strain>
    </source>
</reference>
<sequence>MKWIIRHARLGPYEAYEVTNVPTMARVAKWLVVSVKKDNVGTEINDGLNDESHFKAEWSLYQAGRDFCLGLSTRKRFEDMRRDAKTESPSLLPDKKIFTRYETGAGETSNALWQALKEFEFPSNMVEPQLGPKFLPQEAFKPKPGGRKRKSQPAEGFNGNSSRTGVRSGHQYNDGLSSLFSMVDTANLPPPLSYNPSFYWLGDPLPAQSLQQQQFNHDRPSSFWPPHDASLPVYPLPGGNRSSDIIAHDATGDQLSQVQSATSTAQEPAASTPISRNKPPRKRKYSGNPGASLACHRQSQYCAGRLQCKVK</sequence>
<evidence type="ECO:0000313" key="2">
    <source>
        <dbReference type="Proteomes" id="UP001234202"/>
    </source>
</evidence>